<keyword evidence="1" id="KW-0677">Repeat</keyword>
<feature type="repeat" description="ANK" evidence="3">
    <location>
        <begin position="1412"/>
        <end position="1444"/>
    </location>
</feature>
<feature type="repeat" description="ANK" evidence="3">
    <location>
        <begin position="690"/>
        <end position="711"/>
    </location>
</feature>
<dbReference type="SMART" id="SM00248">
    <property type="entry name" value="ANK"/>
    <property type="match status" value="25"/>
</dbReference>
<dbReference type="EMBL" id="BBXM02000001">
    <property type="protein sequence ID" value="GIC84331.1"/>
    <property type="molecule type" value="Genomic_DNA"/>
</dbReference>
<dbReference type="InterPro" id="IPR002110">
    <property type="entry name" value="Ankyrin_rpt"/>
</dbReference>
<keyword evidence="2 3" id="KW-0040">ANK repeat</keyword>
<feature type="repeat" description="ANK" evidence="3">
    <location>
        <begin position="880"/>
        <end position="904"/>
    </location>
</feature>
<organism evidence="4 5">
    <name type="scientific">Aspergillus udagawae</name>
    <dbReference type="NCBI Taxonomy" id="91492"/>
    <lineage>
        <taxon>Eukaryota</taxon>
        <taxon>Fungi</taxon>
        <taxon>Dikarya</taxon>
        <taxon>Ascomycota</taxon>
        <taxon>Pezizomycotina</taxon>
        <taxon>Eurotiomycetes</taxon>
        <taxon>Eurotiomycetidae</taxon>
        <taxon>Eurotiales</taxon>
        <taxon>Aspergillaceae</taxon>
        <taxon>Aspergillus</taxon>
        <taxon>Aspergillus subgen. Fumigati</taxon>
    </lineage>
</organism>
<comment type="caution">
    <text evidence="4">The sequence shown here is derived from an EMBL/GenBank/DDBJ whole genome shotgun (WGS) entry which is preliminary data.</text>
</comment>
<evidence type="ECO:0000256" key="3">
    <source>
        <dbReference type="PROSITE-ProRule" id="PRU00023"/>
    </source>
</evidence>
<dbReference type="RefSeq" id="XP_043141597.1">
    <property type="nucleotide sequence ID" value="XM_043285662.1"/>
</dbReference>
<evidence type="ECO:0000256" key="2">
    <source>
        <dbReference type="ARBA" id="ARBA00023043"/>
    </source>
</evidence>
<proteinExistence type="predicted"/>
<dbReference type="PANTHER" id="PTHR24173">
    <property type="entry name" value="ANKYRIN REPEAT CONTAINING"/>
    <property type="match status" value="1"/>
</dbReference>
<dbReference type="PANTHER" id="PTHR24173:SF83">
    <property type="entry name" value="SOCS BOX DOMAIN-CONTAINING PROTEIN"/>
    <property type="match status" value="1"/>
</dbReference>
<dbReference type="PROSITE" id="PS50088">
    <property type="entry name" value="ANK_REPEAT"/>
    <property type="match status" value="14"/>
</dbReference>
<evidence type="ECO:0000313" key="5">
    <source>
        <dbReference type="Proteomes" id="UP000036893"/>
    </source>
</evidence>
<feature type="repeat" description="ANK" evidence="3">
    <location>
        <begin position="1035"/>
        <end position="1059"/>
    </location>
</feature>
<feature type="repeat" description="ANK" evidence="3">
    <location>
        <begin position="1346"/>
        <end position="1378"/>
    </location>
</feature>
<dbReference type="SUPFAM" id="SSF48403">
    <property type="entry name" value="Ankyrin repeat"/>
    <property type="match status" value="4"/>
</dbReference>
<evidence type="ECO:0000313" key="4">
    <source>
        <dbReference type="EMBL" id="GIC84331.1"/>
    </source>
</evidence>
<name>A0A8E0QJZ8_9EURO</name>
<dbReference type="GeneID" id="66987622"/>
<gene>
    <name evidence="4" type="ORF">Aud_000146</name>
</gene>
<feature type="repeat" description="ANK" evidence="3">
    <location>
        <begin position="849"/>
        <end position="870"/>
    </location>
</feature>
<evidence type="ECO:0000256" key="1">
    <source>
        <dbReference type="ARBA" id="ARBA00022737"/>
    </source>
</evidence>
<dbReference type="Proteomes" id="UP000036893">
    <property type="component" value="Unassembled WGS sequence"/>
</dbReference>
<dbReference type="Pfam" id="PF12796">
    <property type="entry name" value="Ank_2"/>
    <property type="match status" value="8"/>
</dbReference>
<dbReference type="PROSITE" id="PS50297">
    <property type="entry name" value="ANK_REP_REGION"/>
    <property type="match status" value="14"/>
</dbReference>
<feature type="repeat" description="ANK" evidence="3">
    <location>
        <begin position="1243"/>
        <end position="1275"/>
    </location>
</feature>
<feature type="repeat" description="ANK" evidence="3">
    <location>
        <begin position="1445"/>
        <end position="1477"/>
    </location>
</feature>
<dbReference type="Pfam" id="PF00023">
    <property type="entry name" value="Ank"/>
    <property type="match status" value="1"/>
</dbReference>
<reference evidence="4" key="1">
    <citation type="journal article" date="2015" name="Genome Announc.">
        <title>Draft Genome Sequence of the Pathogenic Filamentous Fungus Aspergillus udagawae Strain IFM 46973T.</title>
        <authorList>
            <person name="Kusuya Y."/>
            <person name="Takahashi-Nakaguchi A."/>
            <person name="Takahashi H."/>
            <person name="Yaguchi T."/>
        </authorList>
    </citation>
    <scope>NUCLEOTIDE SEQUENCE</scope>
    <source>
        <strain evidence="4">IFM 46973</strain>
    </source>
</reference>
<accession>A0A8E0QJZ8</accession>
<sequence length="1557" mass="170852">MDISSSQSSSFIWQALVRATTEFNLCPNRVWAVARSLPQREKNIPLLIPASDADIKHRIPHHPGHEQCTFDFCEFSRRDFTGVQQRHETPGCTCVPLRGLFPPDELEKAAKAGKVTAWALDGKSIIRPPRPFMAISHVWADGTGAGAWGPGQVNRCLHSFFRRIAEQFQCEGIWWDTVCIPRSKAARTVAINRMQQNYEDARVTLVHDCFLREWEWIDDDDNSKNARLACFAIIMSPWFSRGWTALELARSRRVKVIFKGAYGPAIKDLDDDILAKVPDDIIARPIANLRATRISAVDDLLTVLGSRYTSWPRDIATIAGLLVGINIPHDTTQQDIYQRILKRVGKISPEHLFHNSATMSKGGFTWCPTSLVDLAPSSGLTSLRVTEDGAVVGQWRVLGRPDWISRGRYNWKGTHPLAEVRLQAALQRPETHCLLAEVDCEAISRAVLVEVVNKTKDSECECGRFIGSVYFHPPLQRQEMSHPDELLTPKEVVIGVADDNAESKSVRTRSTSNIPIHHSSDSDLGEQLISSAASGDALEVERLLGTEVDPNFSDKITTWTALHYATWGNHDEVVRSLVEKSDLNLGDRLGQKAIHLAAERGNERILRQLLEQGVEVNSRCADEQTVLHRAAFVGSEPVVELLLRTPGVKVNAQDSLKRTALHLAAQHGHKGAVKQLLSSDRVDLSLAESAGKTPLHLAAEYGNEAIVELLMPRTDCDQQDAVGQAALHLAAARGYSTIVRLLLETSTPNLQDVMGRTALHLAILEKKNETAVLLAEFDLNCADLVGKTAFHLAAQHGCKDVVDILTKKLDPNLPDITGRTALHMASENGHVSIVKSLLPKATLGLQDSAGQTALHLAIQNEHEDIARLLIGSTPDTPDDFGKTALHLASEKGYTSLVELLMERGNPNAEDSQGLTALDMAKKGGHGHVAALLEKACPRESMTSPSGPLKRGYVSIIQRLLETINPDIRHSNSETALQLAVQNRIRDVTMLLLENWKELPVYHRPSLRPTVTREESKVVIELLMEKGADIGAKNNVGFTVLDYAALGGHEAVVRLLIEKGEKLGEPTLHFAVLGGNEAVVELILENGGDISASYPFFYNEVLYRIGLKENEHYDIREDHWINPALKFAAFTGNGPMIRLFKQYGVEDSGNILEWARLTTNKSTLQHFLETWADQLDYWDIKNSMCAAAERCSESTMRMLIEKGGDPLLEDSGANLLHYAAMGGNEAVFQLLMEKGADIWARDEHGATVLHAAVMGGNEEVVRLLIERGLDISAEVESWSLFCGDMGGTVLDLALCNGSASLVRLFVDMGVDVFQRGTIGTLFIATGDKARLQFLLEKMPDIYAKNDHGVSVAHFAAIAGNETIIPRLLEQGIDISTQDGEGETVLSLAIREGKNAAAWLLIAKDIGILAKTDDGVTPLHLAAQKGNRGMVELLLRKGVDISSTTKDGLTVLHYAAEGGNEAVIQLLIEESSGLDLLSAKSSDGVTPLHLAAKTGNKGAVRLLIEKGADIFKVSDNGMTVLHYAAEAEGPTVLQMFVENWEHYFSEHNKAWKGVGVLEA</sequence>
<feature type="repeat" description="ANK" evidence="3">
    <location>
        <begin position="817"/>
        <end position="838"/>
    </location>
</feature>
<evidence type="ECO:0008006" key="6">
    <source>
        <dbReference type="Google" id="ProtNLM"/>
    </source>
</evidence>
<feature type="repeat" description="ANK" evidence="3">
    <location>
        <begin position="1062"/>
        <end position="1094"/>
    </location>
</feature>
<dbReference type="Gene3D" id="1.25.40.20">
    <property type="entry name" value="Ankyrin repeat-containing domain"/>
    <property type="match status" value="8"/>
</dbReference>
<feature type="repeat" description="ANK" evidence="3">
    <location>
        <begin position="589"/>
        <end position="621"/>
    </location>
</feature>
<feature type="repeat" description="ANK" evidence="3">
    <location>
        <begin position="722"/>
        <end position="744"/>
    </location>
</feature>
<protein>
    <recommendedName>
        <fullName evidence="6">Heterokaryon incompatibility domain-containing protein</fullName>
    </recommendedName>
</protein>
<dbReference type="PRINTS" id="PR01415">
    <property type="entry name" value="ANKYRIN"/>
</dbReference>
<feature type="repeat" description="ANK" evidence="3">
    <location>
        <begin position="1210"/>
        <end position="1242"/>
    </location>
</feature>
<reference evidence="4" key="2">
    <citation type="submission" date="2021-01" db="EMBL/GenBank/DDBJ databases">
        <title>Pan-genome distribution and transcriptional activeness of fungal secondary metabolism genes in Aspergillus section Fumigati.</title>
        <authorList>
            <person name="Takahashi H."/>
            <person name="Umemura M."/>
            <person name="Ninomiya A."/>
            <person name="Kusuya Y."/>
            <person name="Urayama S."/>
            <person name="Shimizu M."/>
            <person name="Watanabe A."/>
            <person name="Kamei K."/>
            <person name="Yaguchi T."/>
            <person name="Hagiwara D."/>
        </authorList>
    </citation>
    <scope>NUCLEOTIDE SEQUENCE</scope>
    <source>
        <strain evidence="4">IFM 46973</strain>
    </source>
</reference>
<dbReference type="InterPro" id="IPR036770">
    <property type="entry name" value="Ankyrin_rpt-contain_sf"/>
</dbReference>
<dbReference type="Pfam" id="PF13857">
    <property type="entry name" value="Ank_5"/>
    <property type="match status" value="1"/>
</dbReference>
<feature type="repeat" description="ANK" evidence="3">
    <location>
        <begin position="1481"/>
        <end position="1513"/>
    </location>
</feature>